<evidence type="ECO:0000259" key="6">
    <source>
        <dbReference type="Pfam" id="PF15913"/>
    </source>
</evidence>
<keyword evidence="5" id="KW-0325">Glycoprotein</keyword>
<dbReference type="SUPFAM" id="SSF57184">
    <property type="entry name" value="Growth factor receptor domain"/>
    <property type="match status" value="3"/>
</dbReference>
<dbReference type="GO" id="GO:0005576">
    <property type="term" value="C:extracellular region"/>
    <property type="evidence" value="ECO:0007669"/>
    <property type="project" value="UniProtKB-SubCell"/>
</dbReference>
<dbReference type="AlphaFoldDB" id="L7FPH9"/>
<dbReference type="Gene3D" id="2.10.220.10">
    <property type="entry name" value="Hormone Receptor, Insulin-like Growth Factor Receptor 1, Chain A, domain 2"/>
    <property type="match status" value="5"/>
</dbReference>
<dbReference type="EMBL" id="KB206189">
    <property type="protein sequence ID" value="ELP94575.1"/>
    <property type="molecule type" value="Genomic_DNA"/>
</dbReference>
<feature type="domain" description="R-spondin Fu-CRD" evidence="6">
    <location>
        <begin position="75"/>
        <end position="138"/>
    </location>
</feature>
<evidence type="ECO:0000313" key="8">
    <source>
        <dbReference type="Proteomes" id="UP000014680"/>
    </source>
</evidence>
<evidence type="ECO:0000256" key="3">
    <source>
        <dbReference type="ARBA" id="ARBA00022729"/>
    </source>
</evidence>
<dbReference type="InterPro" id="IPR009030">
    <property type="entry name" value="Growth_fac_rcpt_cys_sf"/>
</dbReference>
<dbReference type="RefSeq" id="XP_004261346.1">
    <property type="nucleotide sequence ID" value="XM_004261298.1"/>
</dbReference>
<gene>
    <name evidence="7" type="ORF">EIN_042640</name>
</gene>
<evidence type="ECO:0000256" key="5">
    <source>
        <dbReference type="ARBA" id="ARBA00023180"/>
    </source>
</evidence>
<keyword evidence="8" id="KW-1185">Reference proteome</keyword>
<accession>L7FPH9</accession>
<evidence type="ECO:0000313" key="7">
    <source>
        <dbReference type="EMBL" id="ELP94575.1"/>
    </source>
</evidence>
<keyword evidence="4" id="KW-1015">Disulfide bond</keyword>
<evidence type="ECO:0000256" key="4">
    <source>
        <dbReference type="ARBA" id="ARBA00023157"/>
    </source>
</evidence>
<evidence type="ECO:0000256" key="2">
    <source>
        <dbReference type="ARBA" id="ARBA00022525"/>
    </source>
</evidence>
<dbReference type="Pfam" id="PF15913">
    <property type="entry name" value="Furin-like_2"/>
    <property type="match status" value="1"/>
</dbReference>
<keyword evidence="3" id="KW-0732">Signal</keyword>
<reference evidence="7 8" key="1">
    <citation type="submission" date="2012-10" db="EMBL/GenBank/DDBJ databases">
        <authorList>
            <person name="Zafar N."/>
            <person name="Inman J."/>
            <person name="Hall N."/>
            <person name="Lorenzi H."/>
            <person name="Caler E."/>
        </authorList>
    </citation>
    <scope>NUCLEOTIDE SEQUENCE [LARGE SCALE GENOMIC DNA]</scope>
    <source>
        <strain evidence="7 8">IP1</strain>
    </source>
</reference>
<dbReference type="InterPro" id="IPR006212">
    <property type="entry name" value="Furin_repeat"/>
</dbReference>
<organism evidence="7 8">
    <name type="scientific">Entamoeba invadens IP1</name>
    <dbReference type="NCBI Taxonomy" id="370355"/>
    <lineage>
        <taxon>Eukaryota</taxon>
        <taxon>Amoebozoa</taxon>
        <taxon>Evosea</taxon>
        <taxon>Archamoebae</taxon>
        <taxon>Mastigamoebida</taxon>
        <taxon>Entamoebidae</taxon>
        <taxon>Entamoeba</taxon>
    </lineage>
</organism>
<dbReference type="InterPro" id="IPR051514">
    <property type="entry name" value="R-spondin"/>
</dbReference>
<dbReference type="SMART" id="SM00261">
    <property type="entry name" value="FU"/>
    <property type="match status" value="6"/>
</dbReference>
<dbReference type="InterPro" id="IPR043601">
    <property type="entry name" value="Rspo_Fu-CRD_dom"/>
</dbReference>
<dbReference type="KEGG" id="eiv:EIN_042640"/>
<proteinExistence type="predicted"/>
<dbReference type="Proteomes" id="UP000014680">
    <property type="component" value="Unassembled WGS sequence"/>
</dbReference>
<dbReference type="PANTHER" id="PTHR46987">
    <property type="entry name" value="NEUROHYPOPHYSIAL HORMONES, N-TERMINAL DOMAIN CONTAINING PROTEIN"/>
    <property type="match status" value="1"/>
</dbReference>
<dbReference type="VEuPathDB" id="AmoebaDB:EIN_042640"/>
<protein>
    <recommendedName>
        <fullName evidence="6">R-spondin Fu-CRD domain-containing protein</fullName>
    </recommendedName>
</protein>
<sequence>MCKICELGYFLVSDTKECVTSCADGYYVVEGSDTEPKMCVKCSKNCISCSGIQGEFCSKCELNYFLYDENMPQGCQSRCDDGYYKTTENEIAKCKKCSVIENCITCKSETKCVKCGNNQYVQEDGTCGDTCPEKHRKGDGVCEECPSLCSDCQESGKYACDVCDSNTYILENKTCSKTCGDNYGAIKDTTPNWTCKRCSDYYCKTCEISTEETCVECQDNYYYKRERNVCGNQCDLTTHFVNVTEKSQTCLMCNKEFPNCQTCTSQRCTKCELNYYTQPDPPYLCERDCPIGYLNIYGVCTKCVDNCLDCDNYLCFTCEDKYGLSEDRLTCEHCEDKKCLKCSLGKEKYDKCESPKLVGKDLTCVDTCESGYFSFNNVSCIKCDDINCAVCDRFYCKECVLGKFLFSGY</sequence>
<keyword evidence="2" id="KW-0964">Secreted</keyword>
<dbReference type="OrthoDB" id="300641at2759"/>
<comment type="subcellular location">
    <subcellularLocation>
        <location evidence="1">Secreted</location>
    </subcellularLocation>
</comment>
<evidence type="ECO:0000256" key="1">
    <source>
        <dbReference type="ARBA" id="ARBA00004613"/>
    </source>
</evidence>
<dbReference type="GeneID" id="14893558"/>
<dbReference type="PANTHER" id="PTHR46987:SF7">
    <property type="entry name" value="TNFR-CYS DOMAIN-CONTAINING PROTEIN"/>
    <property type="match status" value="1"/>
</dbReference>
<name>L7FPH9_ENTIV</name>